<evidence type="ECO:0000313" key="2">
    <source>
        <dbReference type="Proteomes" id="UP000005380"/>
    </source>
</evidence>
<dbReference type="RefSeq" id="WP_006461068.1">
    <property type="nucleotide sequence ID" value="NZ_CP007030.1"/>
</dbReference>
<gene>
    <name evidence="1" type="ORF">THIAE_06955</name>
</gene>
<keyword evidence="2" id="KW-1185">Reference proteome</keyword>
<organism evidence="1 2">
    <name type="scientific">Thiomicrospira aerophila AL3</name>
    <dbReference type="NCBI Taxonomy" id="717772"/>
    <lineage>
        <taxon>Bacteria</taxon>
        <taxon>Pseudomonadati</taxon>
        <taxon>Pseudomonadota</taxon>
        <taxon>Gammaproteobacteria</taxon>
        <taxon>Thiotrichales</taxon>
        <taxon>Piscirickettsiaceae</taxon>
        <taxon>Thiomicrospira</taxon>
    </lineage>
</organism>
<dbReference type="GO" id="GO:0003677">
    <property type="term" value="F:DNA binding"/>
    <property type="evidence" value="ECO:0007669"/>
    <property type="project" value="UniProtKB-KW"/>
</dbReference>
<sequence length="80" mass="9039">MKTITIKASDEFAQNLVDLAGQLHLSKSELIRQAVERFRQQQEQTLLKAKMQAAAQKVRAQTQEELDDWDATVNDGLKGL</sequence>
<dbReference type="HOGENOM" id="CLU_196142_0_0_6"/>
<proteinExistence type="predicted"/>
<dbReference type="InterPro" id="IPR010985">
    <property type="entry name" value="Ribbon_hlx_hlx"/>
</dbReference>
<dbReference type="CDD" id="cd21631">
    <property type="entry name" value="RHH_CopG_NikR-like"/>
    <property type="match status" value="1"/>
</dbReference>
<keyword evidence="1" id="KW-0238">DNA-binding</keyword>
<accession>W0DW67</accession>
<dbReference type="Gene3D" id="1.10.1220.10">
    <property type="entry name" value="Met repressor-like"/>
    <property type="match status" value="1"/>
</dbReference>
<reference evidence="1 2" key="1">
    <citation type="submission" date="2013-12" db="EMBL/GenBank/DDBJ databases">
        <authorList>
            <consortium name="DOE Joint Genome Institute"/>
            <person name="Kappler U."/>
            <person name="Huntemann M."/>
            <person name="Han J."/>
            <person name="Chen A."/>
            <person name="Kyrpides N."/>
            <person name="Mavromatis K."/>
            <person name="Markowitz V."/>
            <person name="Palaniappan K."/>
            <person name="Ivanova N."/>
            <person name="Schaumberg A."/>
            <person name="Pati A."/>
            <person name="Liolios K."/>
            <person name="Nordberg H.P."/>
            <person name="Cantor M.N."/>
            <person name="Hua S.X."/>
            <person name="Woyke T."/>
        </authorList>
    </citation>
    <scope>NUCLEOTIDE SEQUENCE [LARGE SCALE GENOMIC DNA]</scope>
    <source>
        <strain evidence="2">AL2</strain>
    </source>
</reference>
<dbReference type="Proteomes" id="UP000005380">
    <property type="component" value="Chromosome"/>
</dbReference>
<dbReference type="EMBL" id="CP007030">
    <property type="protein sequence ID" value="AHF01528.1"/>
    <property type="molecule type" value="Genomic_DNA"/>
</dbReference>
<dbReference type="KEGG" id="tao:THIAE_06955"/>
<dbReference type="STRING" id="717772.THIAE_06955"/>
<name>W0DW67_9GAMM</name>
<dbReference type="AlphaFoldDB" id="W0DW67"/>
<protein>
    <submittedName>
        <fullName evidence="1">DNA-binding protein</fullName>
    </submittedName>
</protein>
<dbReference type="SUPFAM" id="SSF47598">
    <property type="entry name" value="Ribbon-helix-helix"/>
    <property type="match status" value="1"/>
</dbReference>
<dbReference type="InParanoid" id="W0DW67"/>
<dbReference type="InterPro" id="IPR013321">
    <property type="entry name" value="Arc_rbn_hlx_hlx"/>
</dbReference>
<dbReference type="OrthoDB" id="9553680at2"/>
<dbReference type="GO" id="GO:0006355">
    <property type="term" value="P:regulation of DNA-templated transcription"/>
    <property type="evidence" value="ECO:0007669"/>
    <property type="project" value="InterPro"/>
</dbReference>
<evidence type="ECO:0000313" key="1">
    <source>
        <dbReference type="EMBL" id="AHF01528.1"/>
    </source>
</evidence>